<dbReference type="RefSeq" id="WP_167917680.1">
    <property type="nucleotide sequence ID" value="NZ_JAAVJS010000009.1"/>
</dbReference>
<dbReference type="InterPro" id="IPR036737">
    <property type="entry name" value="OmpA-like_sf"/>
</dbReference>
<dbReference type="SUPFAM" id="SSF82171">
    <property type="entry name" value="DPP6 N-terminal domain-like"/>
    <property type="match status" value="1"/>
</dbReference>
<reference evidence="7 8" key="1">
    <citation type="submission" date="2020-03" db="EMBL/GenBank/DDBJ databases">
        <title>Tamlana sp. nov, isolated from XXX.</title>
        <authorList>
            <person name="Cao W.R."/>
        </authorList>
    </citation>
    <scope>NUCLEOTIDE SEQUENCE [LARGE SCALE GENOMIC DNA]</scope>
    <source>
        <strain evidence="7 8">HST1-43</strain>
    </source>
</reference>
<dbReference type="Gene3D" id="1.25.40.10">
    <property type="entry name" value="Tetratricopeptide repeat domain"/>
    <property type="match status" value="1"/>
</dbReference>
<dbReference type="InterPro" id="IPR006664">
    <property type="entry name" value="OMP_bac"/>
</dbReference>
<evidence type="ECO:0000256" key="2">
    <source>
        <dbReference type="ARBA" id="ARBA00023136"/>
    </source>
</evidence>
<evidence type="ECO:0000313" key="8">
    <source>
        <dbReference type="Proteomes" id="UP000760545"/>
    </source>
</evidence>
<dbReference type="InterPro" id="IPR006665">
    <property type="entry name" value="OmpA-like"/>
</dbReference>
<keyword evidence="2 4" id="KW-0472">Membrane</keyword>
<comment type="subcellular location">
    <subcellularLocation>
        <location evidence="1">Cell outer membrane</location>
    </subcellularLocation>
</comment>
<name>A0ABX1DAQ3_9FLAO</name>
<dbReference type="PRINTS" id="PR01021">
    <property type="entry name" value="OMPADOMAIN"/>
</dbReference>
<dbReference type="InterPro" id="IPR011042">
    <property type="entry name" value="6-blade_b-propeller_TolB-like"/>
</dbReference>
<keyword evidence="8" id="KW-1185">Reference proteome</keyword>
<dbReference type="InterPro" id="IPR011990">
    <property type="entry name" value="TPR-like_helical_dom_sf"/>
</dbReference>
<dbReference type="EMBL" id="JAAVJS010000009">
    <property type="protein sequence ID" value="NJX15437.1"/>
    <property type="molecule type" value="Genomic_DNA"/>
</dbReference>
<dbReference type="Gene3D" id="2.120.10.30">
    <property type="entry name" value="TolB, C-terminal domain"/>
    <property type="match status" value="1"/>
</dbReference>
<evidence type="ECO:0000313" key="7">
    <source>
        <dbReference type="EMBL" id="NJX15437.1"/>
    </source>
</evidence>
<organism evidence="7 8">
    <name type="scientific">Tamlana crocina</name>
    <dbReference type="NCBI Taxonomy" id="393006"/>
    <lineage>
        <taxon>Bacteria</taxon>
        <taxon>Pseudomonadati</taxon>
        <taxon>Bacteroidota</taxon>
        <taxon>Flavobacteriia</taxon>
        <taxon>Flavobacteriales</taxon>
        <taxon>Flavobacteriaceae</taxon>
        <taxon>Tamlana</taxon>
    </lineage>
</organism>
<sequence length="643" mass="72348">MKLKNYIITCSLVLLALNVNAQESTLKKADNKFDKYAFVDAASAYKELIEKGYHTDYATRKLADCYAYMRSPEKAVVYYKMAVQQEHVPIDYYYKYAQALRGIKDYKESRVWLEKFYNAGGTINESLYRKDGEFLNSIFNAEHQYFLEDVNFNSKLSEFGAYENNGNLYFVSSRDEGVAIKRKYAWNKEPFLDVYVTNKNALDSIKIDHSNKLKGKVNSVYHDGPITITNDGKTMYFSRTNFIKNTLSRDNSGISSLKIYKATLVDDSWTNIEELPFNDDTYSNGHPALSADGSKLYFASNMPGGFGGTDIYYVDIKNDGTFGKPQNLGSTVNTTKNERFPFVNNEGTLFFSSDGHHGLGLLDIFVAVTDANNGFVNVVNLGVPVNSSKDDFSFFVSDDGTSGYFASNRNGGLGSDDIYAFNRKLRIKLEGTIYDSENNVPLPNAVVTLMDANGKEIASFPSDENGAYEININRDTDYMVNISKDGYLNKTVPVSTKGLAPSVKNQTVDFTLQPIAKPEKDEPISDLGPIYFNFDSASVRNEDTTELDRIVDLMQNKYPEMTIEIQSHSDSRGPSSYNLVLSERRAKSTYDYLISKGINADRIESYKGYGEDKLVNGCDGTVKCSEKQHQQNRRTNFIIIKAK</sequence>
<evidence type="ECO:0000259" key="6">
    <source>
        <dbReference type="PROSITE" id="PS51123"/>
    </source>
</evidence>
<comment type="caution">
    <text evidence="7">The sequence shown here is derived from an EMBL/GenBank/DDBJ whole genome shotgun (WGS) entry which is preliminary data.</text>
</comment>
<evidence type="ECO:0000256" key="4">
    <source>
        <dbReference type="PROSITE-ProRule" id="PRU00473"/>
    </source>
</evidence>
<dbReference type="Pfam" id="PF07676">
    <property type="entry name" value="PD40"/>
    <property type="match status" value="3"/>
</dbReference>
<feature type="chain" id="PRO_5045892978" evidence="5">
    <location>
        <begin position="22"/>
        <end position="643"/>
    </location>
</feature>
<gene>
    <name evidence="7" type="ORF">HC176_08030</name>
</gene>
<accession>A0ABX1DAQ3</accession>
<evidence type="ECO:0000256" key="5">
    <source>
        <dbReference type="SAM" id="SignalP"/>
    </source>
</evidence>
<keyword evidence="5" id="KW-0732">Signal</keyword>
<dbReference type="Gene3D" id="3.30.1330.60">
    <property type="entry name" value="OmpA-like domain"/>
    <property type="match status" value="1"/>
</dbReference>
<feature type="domain" description="OmpA-like" evidence="6">
    <location>
        <begin position="519"/>
        <end position="643"/>
    </location>
</feature>
<dbReference type="SUPFAM" id="SSF49464">
    <property type="entry name" value="Carboxypeptidase regulatory domain-like"/>
    <property type="match status" value="1"/>
</dbReference>
<keyword evidence="3" id="KW-0998">Cell outer membrane</keyword>
<dbReference type="SUPFAM" id="SSF103088">
    <property type="entry name" value="OmpA-like"/>
    <property type="match status" value="1"/>
</dbReference>
<evidence type="ECO:0000256" key="3">
    <source>
        <dbReference type="ARBA" id="ARBA00023237"/>
    </source>
</evidence>
<feature type="signal peptide" evidence="5">
    <location>
        <begin position="1"/>
        <end position="21"/>
    </location>
</feature>
<dbReference type="Pfam" id="PF00691">
    <property type="entry name" value="OmpA"/>
    <property type="match status" value="1"/>
</dbReference>
<dbReference type="PROSITE" id="PS51123">
    <property type="entry name" value="OMPA_2"/>
    <property type="match status" value="1"/>
</dbReference>
<proteinExistence type="predicted"/>
<dbReference type="SUPFAM" id="SSF48452">
    <property type="entry name" value="TPR-like"/>
    <property type="match status" value="1"/>
</dbReference>
<dbReference type="InterPro" id="IPR008969">
    <property type="entry name" value="CarboxyPept-like_regulatory"/>
</dbReference>
<dbReference type="Pfam" id="PF13620">
    <property type="entry name" value="CarboxypepD_reg"/>
    <property type="match status" value="1"/>
</dbReference>
<dbReference type="InterPro" id="IPR011659">
    <property type="entry name" value="WD40"/>
</dbReference>
<dbReference type="InterPro" id="IPR050330">
    <property type="entry name" value="Bact_OuterMem_StrucFunc"/>
</dbReference>
<dbReference type="CDD" id="cd07185">
    <property type="entry name" value="OmpA_C-like"/>
    <property type="match status" value="1"/>
</dbReference>
<evidence type="ECO:0000256" key="1">
    <source>
        <dbReference type="ARBA" id="ARBA00004442"/>
    </source>
</evidence>
<dbReference type="Proteomes" id="UP000760545">
    <property type="component" value="Unassembled WGS sequence"/>
</dbReference>
<dbReference type="Gene3D" id="2.60.40.1120">
    <property type="entry name" value="Carboxypeptidase-like, regulatory domain"/>
    <property type="match status" value="1"/>
</dbReference>
<dbReference type="PANTHER" id="PTHR30329">
    <property type="entry name" value="STATOR ELEMENT OF FLAGELLAR MOTOR COMPLEX"/>
    <property type="match status" value="1"/>
</dbReference>
<protein>
    <submittedName>
        <fullName evidence="7">OmpA family protein</fullName>
    </submittedName>
</protein>
<dbReference type="PANTHER" id="PTHR30329:SF21">
    <property type="entry name" value="LIPOPROTEIN YIAD-RELATED"/>
    <property type="match status" value="1"/>
</dbReference>